<dbReference type="FunFam" id="1.10.357.20:FF:000001">
    <property type="entry name" value="Solute carrier family 41 member 2"/>
    <property type="match status" value="1"/>
</dbReference>
<reference evidence="11 12" key="1">
    <citation type="submission" date="2024-08" db="EMBL/GenBank/DDBJ databases">
        <title>Gnathostoma spinigerum genome.</title>
        <authorList>
            <person name="Gonzalez-Bertolin B."/>
            <person name="Monzon S."/>
            <person name="Zaballos A."/>
            <person name="Jimenez P."/>
            <person name="Dekumyoy P."/>
            <person name="Varona S."/>
            <person name="Cuesta I."/>
            <person name="Sumanam S."/>
            <person name="Adisakwattana P."/>
            <person name="Gasser R.B."/>
            <person name="Hernandez-Gonzalez A."/>
            <person name="Young N.D."/>
            <person name="Perteguer M.J."/>
        </authorList>
    </citation>
    <scope>NUCLEOTIDE SEQUENCE [LARGE SCALE GENOMIC DNA]</scope>
    <source>
        <strain evidence="11">AL3</strain>
        <tissue evidence="11">Liver</tissue>
    </source>
</reference>
<gene>
    <name evidence="11" type="ORF">AB6A40_007816</name>
</gene>
<feature type="transmembrane region" description="Helical" evidence="9">
    <location>
        <begin position="487"/>
        <end position="509"/>
    </location>
</feature>
<dbReference type="GO" id="GO:0016020">
    <property type="term" value="C:membrane"/>
    <property type="evidence" value="ECO:0007669"/>
    <property type="project" value="UniProtKB-SubCell"/>
</dbReference>
<dbReference type="PANTHER" id="PTHR16228">
    <property type="entry name" value="DIVALENT CATION TRANSPORTER SOLUTE CARRIER FAMILY 41"/>
    <property type="match status" value="1"/>
</dbReference>
<evidence type="ECO:0000256" key="5">
    <source>
        <dbReference type="ARBA" id="ARBA00022842"/>
    </source>
</evidence>
<evidence type="ECO:0000259" key="10">
    <source>
        <dbReference type="Pfam" id="PF01769"/>
    </source>
</evidence>
<keyword evidence="8 9" id="KW-0472">Membrane</keyword>
<evidence type="ECO:0000313" key="11">
    <source>
        <dbReference type="EMBL" id="MFH4981107.1"/>
    </source>
</evidence>
<feature type="transmembrane region" description="Helical" evidence="9">
    <location>
        <begin position="139"/>
        <end position="163"/>
    </location>
</feature>
<dbReference type="Gene3D" id="1.10.357.20">
    <property type="entry name" value="SLC41 divalent cation transporters, integral membrane domain"/>
    <property type="match status" value="2"/>
</dbReference>
<keyword evidence="3" id="KW-0813">Transport</keyword>
<evidence type="ECO:0000256" key="3">
    <source>
        <dbReference type="ARBA" id="ARBA00022448"/>
    </source>
</evidence>
<keyword evidence="4 9" id="KW-0812">Transmembrane</keyword>
<evidence type="ECO:0000256" key="4">
    <source>
        <dbReference type="ARBA" id="ARBA00022692"/>
    </source>
</evidence>
<feature type="transmembrane region" description="Helical" evidence="9">
    <location>
        <begin position="224"/>
        <end position="247"/>
    </location>
</feature>
<evidence type="ECO:0000256" key="6">
    <source>
        <dbReference type="ARBA" id="ARBA00022989"/>
    </source>
</evidence>
<comment type="caution">
    <text evidence="11">The sequence shown here is derived from an EMBL/GenBank/DDBJ whole genome shotgun (WGS) entry which is preliminary data.</text>
</comment>
<feature type="domain" description="SLC41A/MgtE integral membrane" evidence="10">
    <location>
        <begin position="394"/>
        <end position="539"/>
    </location>
</feature>
<dbReference type="Pfam" id="PF01769">
    <property type="entry name" value="MgtE"/>
    <property type="match status" value="2"/>
</dbReference>
<accession>A0ABD6EWR1</accession>
<comment type="subcellular location">
    <subcellularLocation>
        <location evidence="1">Membrane</location>
        <topology evidence="1">Multi-pass membrane protein</topology>
    </subcellularLocation>
</comment>
<dbReference type="InterPro" id="IPR036739">
    <property type="entry name" value="SLC41_membr_dom_sf"/>
</dbReference>
<dbReference type="InterPro" id="IPR045349">
    <property type="entry name" value="SLC41A1-3"/>
</dbReference>
<organism evidence="11 12">
    <name type="scientific">Gnathostoma spinigerum</name>
    <dbReference type="NCBI Taxonomy" id="75299"/>
    <lineage>
        <taxon>Eukaryota</taxon>
        <taxon>Metazoa</taxon>
        <taxon>Ecdysozoa</taxon>
        <taxon>Nematoda</taxon>
        <taxon>Chromadorea</taxon>
        <taxon>Rhabditida</taxon>
        <taxon>Spirurina</taxon>
        <taxon>Gnathostomatomorpha</taxon>
        <taxon>Gnathostomatoidea</taxon>
        <taxon>Gnathostomatidae</taxon>
        <taxon>Gnathostoma</taxon>
    </lineage>
</organism>
<keyword evidence="6 9" id="KW-1133">Transmembrane helix</keyword>
<evidence type="ECO:0000256" key="8">
    <source>
        <dbReference type="ARBA" id="ARBA00023136"/>
    </source>
</evidence>
<feature type="transmembrane region" description="Helical" evidence="9">
    <location>
        <begin position="366"/>
        <end position="384"/>
    </location>
</feature>
<keyword evidence="7" id="KW-0406">Ion transport</keyword>
<dbReference type="EMBL" id="JBGFUD010006618">
    <property type="protein sequence ID" value="MFH4981107.1"/>
    <property type="molecule type" value="Genomic_DNA"/>
</dbReference>
<evidence type="ECO:0000256" key="2">
    <source>
        <dbReference type="ARBA" id="ARBA00009749"/>
    </source>
</evidence>
<evidence type="ECO:0000256" key="1">
    <source>
        <dbReference type="ARBA" id="ARBA00004141"/>
    </source>
</evidence>
<dbReference type="SUPFAM" id="SSF161093">
    <property type="entry name" value="MgtE membrane domain-like"/>
    <property type="match status" value="2"/>
</dbReference>
<comment type="similarity">
    <text evidence="2">Belongs to the SLC41A transporter family.</text>
</comment>
<feature type="transmembrane region" description="Helical" evidence="9">
    <location>
        <begin position="259"/>
        <end position="286"/>
    </location>
</feature>
<sequence length="553" mass="61194">MDEFLSQEFARSQNSAILRGCLYHRHPFQQQQMANNLGSERTDPFFDEEANGTNGNRFEKLGDFVTNVPQRMDEPTARKIVEDALPVLDRMGDAVFKKGHQYDEVTLKPSEHGMSAEISKNDSSNSFTPESDIHVESSYILLFQVIFPFFISGFGMVLAGLVLDRVQHWDLFIQVPETFILVPALLGLKGNLEMTLASRLSTVANMGRLDNKQDRWNVIPSNLALIQVQAIVVAFLASSFAVTLAWIPKGQVDWAHASLLCATSLTTASLASLVLSGVMVGVVLFARCFRINPDNVATPIAASLGDLTTLGVLSVFGSAFLQAHLTESWLNVIVITLFLFAAPFWAVAAKREEGAKDVLENGWSPIIFSMLISSTGGFILEGAITRFPKIAVFQPVINGVGGNLAAVQASRLATYFHQTSIMGLLPHEWTVYRFFSFRRAFFSSEHDSRSARVLLLLVVPGHIFFNKMIGLLHVGQSPPSNSLFTSFYLFSALIQVVILLYFCQWLIAFMWTVKVNPDNAAIPYLTALGDLTGTFLLFLTFLLLNHIRPAAID</sequence>
<dbReference type="GO" id="GO:0006811">
    <property type="term" value="P:monoatomic ion transport"/>
    <property type="evidence" value="ECO:0007669"/>
    <property type="project" value="UniProtKB-KW"/>
</dbReference>
<evidence type="ECO:0000256" key="9">
    <source>
        <dbReference type="SAM" id="Phobius"/>
    </source>
</evidence>
<dbReference type="InterPro" id="IPR006667">
    <property type="entry name" value="SLC41_membr_dom"/>
</dbReference>
<protein>
    <recommendedName>
        <fullName evidence="10">SLC41A/MgtE integral membrane domain-containing protein</fullName>
    </recommendedName>
</protein>
<feature type="transmembrane region" description="Helical" evidence="9">
    <location>
        <begin position="521"/>
        <end position="544"/>
    </location>
</feature>
<feature type="transmembrane region" description="Helical" evidence="9">
    <location>
        <begin position="453"/>
        <end position="475"/>
    </location>
</feature>
<feature type="transmembrane region" description="Helical" evidence="9">
    <location>
        <begin position="328"/>
        <end position="346"/>
    </location>
</feature>
<keyword evidence="5" id="KW-0460">Magnesium</keyword>
<dbReference type="PANTHER" id="PTHR16228:SF7">
    <property type="entry name" value="SLC41A_MGTE INTEGRAL MEMBRANE DOMAIN-CONTAINING PROTEIN"/>
    <property type="match status" value="1"/>
</dbReference>
<dbReference type="AlphaFoldDB" id="A0ABD6EWR1"/>
<feature type="domain" description="SLC41A/MgtE integral membrane" evidence="10">
    <location>
        <begin position="182"/>
        <end position="315"/>
    </location>
</feature>
<evidence type="ECO:0000313" key="12">
    <source>
        <dbReference type="Proteomes" id="UP001608902"/>
    </source>
</evidence>
<evidence type="ECO:0000256" key="7">
    <source>
        <dbReference type="ARBA" id="ARBA00023065"/>
    </source>
</evidence>
<proteinExistence type="inferred from homology"/>
<dbReference type="Proteomes" id="UP001608902">
    <property type="component" value="Unassembled WGS sequence"/>
</dbReference>
<name>A0ABD6EWR1_9BILA</name>
<feature type="transmembrane region" description="Helical" evidence="9">
    <location>
        <begin position="298"/>
        <end position="321"/>
    </location>
</feature>
<keyword evidence="12" id="KW-1185">Reference proteome</keyword>